<evidence type="ECO:0000256" key="1">
    <source>
        <dbReference type="ARBA" id="ARBA00009379"/>
    </source>
</evidence>
<dbReference type="GO" id="GO:0031640">
    <property type="term" value="P:killing of cells of another organism"/>
    <property type="evidence" value="ECO:0007669"/>
    <property type="project" value="UniProtKB-UniRule"/>
</dbReference>
<evidence type="ECO:0000256" key="5">
    <source>
        <dbReference type="ARBA" id="ARBA00023048"/>
    </source>
</evidence>
<evidence type="ECO:0000313" key="13">
    <source>
        <dbReference type="Proteomes" id="UP000074825"/>
    </source>
</evidence>
<dbReference type="Proteomes" id="UP000074825">
    <property type="component" value="Unassembled WGS sequence"/>
</dbReference>
<keyword evidence="3 6" id="KW-0425">Lantibiotic</keyword>
<keyword evidence="4 6" id="KW-0044">Antibiotic</keyword>
<dbReference type="GO" id="GO:0005102">
    <property type="term" value="F:signaling receptor binding"/>
    <property type="evidence" value="ECO:0007669"/>
    <property type="project" value="UniProtKB-KW"/>
</dbReference>
<gene>
    <name evidence="9" type="primary">nsuA</name>
    <name evidence="7" type="ORF">ERS132442_00616</name>
    <name evidence="8" type="ORF">ERS132444_00766</name>
    <name evidence="9" type="ORF">ERS132452_01001</name>
    <name evidence="10" type="ORF">FAJ36_04710</name>
</gene>
<dbReference type="EMBL" id="FIIF01000004">
    <property type="protein sequence ID" value="CYV59134.1"/>
    <property type="molecule type" value="Genomic_DNA"/>
</dbReference>
<dbReference type="Proteomes" id="UP000070960">
    <property type="component" value="Unassembled WGS sequence"/>
</dbReference>
<name>A0A116QG75_STRSU</name>
<dbReference type="GO" id="GO:0042742">
    <property type="term" value="P:defense response to bacterium"/>
    <property type="evidence" value="ECO:0007669"/>
    <property type="project" value="UniProtKB-UniRule"/>
</dbReference>
<keyword evidence="2 6" id="KW-0929">Antimicrobial</keyword>
<dbReference type="RefSeq" id="WP_001058290.1">
    <property type="nucleotide sequence ID" value="NZ_BCCP01000010.1"/>
</dbReference>
<dbReference type="Pfam" id="PF02052">
    <property type="entry name" value="Gallidermin"/>
    <property type="match status" value="1"/>
</dbReference>
<evidence type="ECO:0000256" key="2">
    <source>
        <dbReference type="ARBA" id="ARBA00022529"/>
    </source>
</evidence>
<accession>A0A116QG75</accession>
<dbReference type="Proteomes" id="UP000071765">
    <property type="component" value="Unassembled WGS sequence"/>
</dbReference>
<evidence type="ECO:0000256" key="6">
    <source>
        <dbReference type="RuleBase" id="RU362078"/>
    </source>
</evidence>
<reference evidence="11 12" key="1">
    <citation type="submission" date="2016-02" db="EMBL/GenBank/DDBJ databases">
        <authorList>
            <consortium name="Pathogen Informatics"/>
        </authorList>
    </citation>
    <scope>NUCLEOTIDE SEQUENCE [LARGE SCALE GENOMIC DNA]</scope>
    <source>
        <strain evidence="7 11">LSS80</strain>
        <strain evidence="8 13">LSS82</strain>
        <strain evidence="9 12">LSS90</strain>
    </source>
</reference>
<dbReference type="PRINTS" id="PR00324">
    <property type="entry name" value="NISIN"/>
</dbReference>
<reference evidence="10 14" key="2">
    <citation type="submission" date="2019-04" db="EMBL/GenBank/DDBJ databases">
        <title>Genome analysis of Streptococcus suis strain WUSS330.</title>
        <authorList>
            <person name="Chen H."/>
            <person name="Gao X."/>
            <person name="Wu Z."/>
        </authorList>
    </citation>
    <scope>NUCLEOTIDE SEQUENCE [LARGE SCALE GENOMIC DNA]</scope>
    <source>
        <strain evidence="10 14">WUSS330</strain>
    </source>
</reference>
<dbReference type="GO" id="GO:0005576">
    <property type="term" value="C:extracellular region"/>
    <property type="evidence" value="ECO:0007669"/>
    <property type="project" value="InterPro"/>
</dbReference>
<dbReference type="AlphaFoldDB" id="A0A116QG75"/>
<dbReference type="GeneID" id="301157859"/>
<sequence length="55" mass="5782">MNNEDFNLDLVTISKENNSGASPRVTSKSLCTPGCKTGILMTCAIKTATCGCHFG</sequence>
<dbReference type="PATRIC" id="fig|1307.1317.peg.1993"/>
<dbReference type="NCBIfam" id="TIGR03731">
    <property type="entry name" value="lantibio_gallid"/>
    <property type="match status" value="1"/>
</dbReference>
<dbReference type="EMBL" id="FIIE01000004">
    <property type="protein sequence ID" value="CYV52747.1"/>
    <property type="molecule type" value="Genomic_DNA"/>
</dbReference>
<evidence type="ECO:0000256" key="4">
    <source>
        <dbReference type="ARBA" id="ARBA00023022"/>
    </source>
</evidence>
<evidence type="ECO:0000256" key="3">
    <source>
        <dbReference type="ARBA" id="ARBA00022789"/>
    </source>
</evidence>
<evidence type="ECO:0000313" key="14">
    <source>
        <dbReference type="Proteomes" id="UP000305785"/>
    </source>
</evidence>
<evidence type="ECO:0000313" key="10">
    <source>
        <dbReference type="EMBL" id="TII06039.1"/>
    </source>
</evidence>
<organism evidence="9 12">
    <name type="scientific">Streptococcus suis</name>
    <dbReference type="NCBI Taxonomy" id="1307"/>
    <lineage>
        <taxon>Bacteria</taxon>
        <taxon>Bacillati</taxon>
        <taxon>Bacillota</taxon>
        <taxon>Bacilli</taxon>
        <taxon>Lactobacillales</taxon>
        <taxon>Streptococcaceae</taxon>
        <taxon>Streptococcus</taxon>
    </lineage>
</organism>
<dbReference type="Proteomes" id="UP000305785">
    <property type="component" value="Unassembled WGS sequence"/>
</dbReference>
<evidence type="ECO:0000313" key="9">
    <source>
        <dbReference type="EMBL" id="CYV87683.1"/>
    </source>
</evidence>
<proteinExistence type="inferred from homology"/>
<evidence type="ECO:0000313" key="12">
    <source>
        <dbReference type="Proteomes" id="UP000071765"/>
    </source>
</evidence>
<evidence type="ECO:0000313" key="11">
    <source>
        <dbReference type="Proteomes" id="UP000070960"/>
    </source>
</evidence>
<evidence type="ECO:0000313" key="8">
    <source>
        <dbReference type="EMBL" id="CYV59134.1"/>
    </source>
</evidence>
<comment type="PTM">
    <text evidence="6">Maturation of lantibiotics involves the enzymatic conversion of Thr, and Ser into dehydrated AA and the formation of thioether bonds with cysteine. This is followed by membrane translocation and cleavage of the modified precursor.</text>
</comment>
<evidence type="ECO:0000313" key="7">
    <source>
        <dbReference type="EMBL" id="CYV52747.1"/>
    </source>
</evidence>
<protein>
    <recommendedName>
        <fullName evidence="6">Lantibiotic</fullName>
    </recommendedName>
</protein>
<keyword evidence="5 6" id="KW-0078">Bacteriocin</keyword>
<comment type="function">
    <text evidence="6">Lanthionine-containing peptide antibiotic (lantibiotic) active on Gram-positive bacteria. The bactericidal activity of lantibiotics is based on depolarization of energized bacterial cytoplasmic membranes, initiated by the formation of aqueous transmembrane pores.</text>
</comment>
<comment type="similarity">
    <text evidence="1 6">Belongs to the type A lantibiotic family.</text>
</comment>
<dbReference type="InterPro" id="IPR006079">
    <property type="entry name" value="Lantibiotic_typ-A_Bacillales"/>
</dbReference>
<dbReference type="EMBL" id="SSXN01000004">
    <property type="protein sequence ID" value="TII06039.1"/>
    <property type="molecule type" value="Genomic_DNA"/>
</dbReference>
<dbReference type="EMBL" id="FIIN01000005">
    <property type="protein sequence ID" value="CYV87683.1"/>
    <property type="molecule type" value="Genomic_DNA"/>
</dbReference>